<dbReference type="InterPro" id="IPR013201">
    <property type="entry name" value="Prot_inhib_I29"/>
</dbReference>
<dbReference type="EMBL" id="OC961285">
    <property type="protein sequence ID" value="CAD7665474.1"/>
    <property type="molecule type" value="Genomic_DNA"/>
</dbReference>
<keyword evidence="4" id="KW-1185">Reference proteome</keyword>
<dbReference type="EMBL" id="CAJPVJ010046460">
    <property type="protein sequence ID" value="CAG2182610.1"/>
    <property type="molecule type" value="Genomic_DNA"/>
</dbReference>
<organism evidence="3">
    <name type="scientific">Oppiella nova</name>
    <dbReference type="NCBI Taxonomy" id="334625"/>
    <lineage>
        <taxon>Eukaryota</taxon>
        <taxon>Metazoa</taxon>
        <taxon>Ecdysozoa</taxon>
        <taxon>Arthropoda</taxon>
        <taxon>Chelicerata</taxon>
        <taxon>Arachnida</taxon>
        <taxon>Acari</taxon>
        <taxon>Acariformes</taxon>
        <taxon>Sarcoptiformes</taxon>
        <taxon>Oribatida</taxon>
        <taxon>Brachypylina</taxon>
        <taxon>Oppioidea</taxon>
        <taxon>Oppiidae</taxon>
        <taxon>Oppiella</taxon>
    </lineage>
</organism>
<evidence type="ECO:0000313" key="4">
    <source>
        <dbReference type="Proteomes" id="UP000728032"/>
    </source>
</evidence>
<dbReference type="OrthoDB" id="5855924at2759"/>
<protein>
    <recommendedName>
        <fullName evidence="2">Cathepsin propeptide inhibitor domain-containing protein</fullName>
    </recommendedName>
</protein>
<gene>
    <name evidence="3" type="ORF">ONB1V03_LOCUS22031</name>
</gene>
<feature type="domain" description="Cathepsin propeptide inhibitor" evidence="2">
    <location>
        <begin position="72"/>
        <end position="126"/>
    </location>
</feature>
<feature type="non-terminal residue" evidence="3">
    <location>
        <position position="1"/>
    </location>
</feature>
<dbReference type="SUPFAM" id="SSF54001">
    <property type="entry name" value="Cysteine proteinases"/>
    <property type="match status" value="1"/>
</dbReference>
<evidence type="ECO:0000313" key="3">
    <source>
        <dbReference type="EMBL" id="CAD7665474.1"/>
    </source>
</evidence>
<accession>A0A7R9MSP3</accession>
<feature type="chain" id="PRO_5035680748" description="Cathepsin propeptide inhibitor domain-containing protein" evidence="1">
    <location>
        <begin position="17"/>
        <end position="126"/>
    </location>
</feature>
<sequence length="126" mass="14468">MLPLIVFSLLMTTSLSIRSGGESLFAPFGAFLQGENLRPNRMLRTMAAKNTSHLSALFKKSLEDKQSLHEMYKEFKTKFHKTYADKSEDGEREQIFKKNMLRVFEHNVDAMNGKSSYTAHINQFAD</sequence>
<dbReference type="SMART" id="SM00848">
    <property type="entry name" value="Inhibitor_I29"/>
    <property type="match status" value="1"/>
</dbReference>
<keyword evidence="1" id="KW-0732">Signal</keyword>
<feature type="signal peptide" evidence="1">
    <location>
        <begin position="1"/>
        <end position="16"/>
    </location>
</feature>
<dbReference type="Pfam" id="PF08246">
    <property type="entry name" value="Inhibitor_I29"/>
    <property type="match status" value="1"/>
</dbReference>
<dbReference type="InterPro" id="IPR038765">
    <property type="entry name" value="Papain-like_cys_pep_sf"/>
</dbReference>
<evidence type="ECO:0000256" key="1">
    <source>
        <dbReference type="SAM" id="SignalP"/>
    </source>
</evidence>
<dbReference type="Gene3D" id="1.10.287.2250">
    <property type="match status" value="1"/>
</dbReference>
<dbReference type="AlphaFoldDB" id="A0A7R9MSP3"/>
<reference evidence="3" key="1">
    <citation type="submission" date="2020-11" db="EMBL/GenBank/DDBJ databases">
        <authorList>
            <person name="Tran Van P."/>
        </authorList>
    </citation>
    <scope>NUCLEOTIDE SEQUENCE</scope>
</reference>
<proteinExistence type="predicted"/>
<evidence type="ECO:0000259" key="2">
    <source>
        <dbReference type="SMART" id="SM00848"/>
    </source>
</evidence>
<name>A0A7R9MSP3_9ACAR</name>
<dbReference type="Proteomes" id="UP000728032">
    <property type="component" value="Unassembled WGS sequence"/>
</dbReference>